<keyword evidence="1" id="KW-0223">Dioxygenase</keyword>
<keyword evidence="2" id="KW-1185">Reference proteome</keyword>
<reference evidence="1 2" key="1">
    <citation type="submission" date="2024-02" db="EMBL/GenBank/DDBJ databases">
        <title>A draft genome for the cacao thread blight pathogen Marasmius crinis-equi.</title>
        <authorList>
            <person name="Cohen S.P."/>
            <person name="Baruah I.K."/>
            <person name="Amoako-Attah I."/>
            <person name="Bukari Y."/>
            <person name="Meinhardt L.W."/>
            <person name="Bailey B.A."/>
        </authorList>
    </citation>
    <scope>NUCLEOTIDE SEQUENCE [LARGE SCALE GENOMIC DNA]</scope>
    <source>
        <strain evidence="1 2">GH-76</strain>
    </source>
</reference>
<accession>A0ABR3F7Q9</accession>
<dbReference type="Proteomes" id="UP001465976">
    <property type="component" value="Unassembled WGS sequence"/>
</dbReference>
<dbReference type="Gene3D" id="2.60.120.10">
    <property type="entry name" value="Jelly Rolls"/>
    <property type="match status" value="1"/>
</dbReference>
<proteinExistence type="predicted"/>
<comment type="caution">
    <text evidence="1">The sequence shown here is derived from an EMBL/GenBank/DDBJ whole genome shotgun (WGS) entry which is preliminary data.</text>
</comment>
<name>A0ABR3F7Q9_9AGAR</name>
<dbReference type="EC" id="1.13.11.5" evidence="1"/>
<evidence type="ECO:0000313" key="1">
    <source>
        <dbReference type="EMBL" id="KAL0571243.1"/>
    </source>
</evidence>
<organism evidence="1 2">
    <name type="scientific">Marasmius crinis-equi</name>
    <dbReference type="NCBI Taxonomy" id="585013"/>
    <lineage>
        <taxon>Eukaryota</taxon>
        <taxon>Fungi</taxon>
        <taxon>Dikarya</taxon>
        <taxon>Basidiomycota</taxon>
        <taxon>Agaricomycotina</taxon>
        <taxon>Agaricomycetes</taxon>
        <taxon>Agaricomycetidae</taxon>
        <taxon>Agaricales</taxon>
        <taxon>Marasmiineae</taxon>
        <taxon>Marasmiaceae</taxon>
        <taxon>Marasmius</taxon>
    </lineage>
</organism>
<dbReference type="GO" id="GO:0004411">
    <property type="term" value="F:homogentisate 1,2-dioxygenase activity"/>
    <property type="evidence" value="ECO:0007669"/>
    <property type="project" value="UniProtKB-EC"/>
</dbReference>
<evidence type="ECO:0000313" key="2">
    <source>
        <dbReference type="Proteomes" id="UP001465976"/>
    </source>
</evidence>
<keyword evidence="1" id="KW-0560">Oxidoreductase</keyword>
<dbReference type="InterPro" id="IPR014710">
    <property type="entry name" value="RmlC-like_jellyroll"/>
</dbReference>
<sequence length="100" mass="11487">MSSATLRAYYRNASGDFSLPQDTGRPVPEEKLRALGVKWWVVEGTEDERMKTLRQLSQDLGFTGCEFEHLFDLRKQTGTPYQLDMVRRSSARLSSELCCH</sequence>
<dbReference type="EMBL" id="JBAHYK010000797">
    <property type="protein sequence ID" value="KAL0571243.1"/>
    <property type="molecule type" value="Genomic_DNA"/>
</dbReference>
<gene>
    <name evidence="1" type="primary">ADI1_9</name>
    <name evidence="1" type="ORF">V5O48_010713</name>
</gene>
<protein>
    <submittedName>
        <fullName evidence="1">1,2-dihydroxy-3-keto-5-methylthiopentene dioxygenase</fullName>
        <ecNumber evidence="1">1.13.11.5</ecNumber>
    </submittedName>
</protein>